<protein>
    <recommendedName>
        <fullName evidence="1">DUF6792 domain-containing protein</fullName>
    </recommendedName>
</protein>
<dbReference type="Pfam" id="PF20591">
    <property type="entry name" value="DUF6792"/>
    <property type="match status" value="1"/>
</dbReference>
<comment type="caution">
    <text evidence="2">The sequence shown here is derived from an EMBL/GenBank/DDBJ whole genome shotgun (WGS) entry which is preliminary data.</text>
</comment>
<sequence length="676" mass="76384">MSNEEILNTNILLARITELEYGKSEKISEEEIRRIYIEETGKDLPVEITVYHSDDIKELKEQKDAGKDSGFDGTIIHFYNPIEGINQSYTITRGSEHSEDSGEGEPLDWYYNGFGIFTGKVKNQFENAETFDDLITKKINFKVTEDLKRGQKSGEHLESIELNKVGIGHSLGGNLIQTLQIMNDSFSSVYAINDAPPSVYQLAMIDTKFQFSLGIKFNIDPNINEQLYSIPPAELKAFAENYYKERGQNIHHITAEEDMLYGASDIRGFLDLGTREIIDTDLDFEGLRKTLGNISDGDLRKLQMFLAEIAPYYNQNGVQGVYRGLTGIDAELFTLIDTIGEEWNKLIDGPDWKFVGVDMHFSMFPLGFGAITVPFPVPEVPTKLLAAIGLLQLRQVEIMARLERLRTQIPSLIKILGATMIVMIEDVLNHLKDILGSVKNMISSLGDLGKVVIKDILKPGSPNISEYLVGVIDIAATVKVEAGNIKSKFTDIFNVPFDWFRGFTKAVEAHGLTHVATALADGNRRYEGNDMILSKGSHLQKVEVNLSSAVRVYQLGMDKYQDKKEVISRLKSLYTQEFIDDFQHRKGRLVSAINQMETNPRSYQYLLPGGNVEMKGITVHEHIRPLDSLFADTFEEIFQYLDREVDSGIKLIKKIRDSIEQLFQEDQKISAIFDLR</sequence>
<reference evidence="2 3" key="1">
    <citation type="submission" date="2023-07" db="EMBL/GenBank/DDBJ databases">
        <title>Genomic Encyclopedia of Type Strains, Phase IV (KMG-IV): sequencing the most valuable type-strain genomes for metagenomic binning, comparative biology and taxonomic classification.</title>
        <authorList>
            <person name="Goeker M."/>
        </authorList>
    </citation>
    <scope>NUCLEOTIDE SEQUENCE [LARGE SCALE GENOMIC DNA]</scope>
    <source>
        <strain evidence="2 3">DSM 23494</strain>
    </source>
</reference>
<proteinExistence type="predicted"/>
<dbReference type="InterPro" id="IPR046742">
    <property type="entry name" value="DUF6792"/>
</dbReference>
<dbReference type="Proteomes" id="UP001238088">
    <property type="component" value="Unassembled WGS sequence"/>
</dbReference>
<evidence type="ECO:0000313" key="2">
    <source>
        <dbReference type="EMBL" id="MDQ0273317.1"/>
    </source>
</evidence>
<name>A0ABU0APY8_9BACI</name>
<gene>
    <name evidence="2" type="ORF">J2S17_005249</name>
</gene>
<evidence type="ECO:0000313" key="3">
    <source>
        <dbReference type="Proteomes" id="UP001238088"/>
    </source>
</evidence>
<dbReference type="EMBL" id="JAUSUB010000037">
    <property type="protein sequence ID" value="MDQ0273317.1"/>
    <property type="molecule type" value="Genomic_DNA"/>
</dbReference>
<evidence type="ECO:0000259" key="1">
    <source>
        <dbReference type="Pfam" id="PF20591"/>
    </source>
</evidence>
<keyword evidence="3" id="KW-1185">Reference proteome</keyword>
<dbReference type="RefSeq" id="WP_307479270.1">
    <property type="nucleotide sequence ID" value="NZ_JAUSUB010000037.1"/>
</dbReference>
<organism evidence="2 3">
    <name type="scientific">Cytobacillus purgationiresistens</name>
    <dbReference type="NCBI Taxonomy" id="863449"/>
    <lineage>
        <taxon>Bacteria</taxon>
        <taxon>Bacillati</taxon>
        <taxon>Bacillota</taxon>
        <taxon>Bacilli</taxon>
        <taxon>Bacillales</taxon>
        <taxon>Bacillaceae</taxon>
        <taxon>Cytobacillus</taxon>
    </lineage>
</organism>
<accession>A0ABU0APY8</accession>
<feature type="domain" description="DUF6792" evidence="1">
    <location>
        <begin position="20"/>
        <end position="261"/>
    </location>
</feature>